<organism evidence="11 12">
    <name type="scientific">Pseudonocardia alni</name>
    <name type="common">Amycolata alni</name>
    <dbReference type="NCBI Taxonomy" id="33907"/>
    <lineage>
        <taxon>Bacteria</taxon>
        <taxon>Bacillati</taxon>
        <taxon>Actinomycetota</taxon>
        <taxon>Actinomycetes</taxon>
        <taxon>Pseudonocardiales</taxon>
        <taxon>Pseudonocardiaceae</taxon>
        <taxon>Pseudonocardia</taxon>
    </lineage>
</organism>
<dbReference type="Proteomes" id="UP000549695">
    <property type="component" value="Unassembled WGS sequence"/>
</dbReference>
<protein>
    <submittedName>
        <fullName evidence="11">H+/Cl- antiporter ClcA</fullName>
    </submittedName>
</protein>
<dbReference type="Gene3D" id="1.10.3080.10">
    <property type="entry name" value="Clc chloride channel"/>
    <property type="match status" value="1"/>
</dbReference>
<proteinExistence type="predicted"/>
<dbReference type="SUPFAM" id="SSF81340">
    <property type="entry name" value="Clc chloride channel"/>
    <property type="match status" value="1"/>
</dbReference>
<feature type="transmembrane region" description="Helical" evidence="10">
    <location>
        <begin position="358"/>
        <end position="381"/>
    </location>
</feature>
<evidence type="ECO:0000256" key="6">
    <source>
        <dbReference type="ARBA" id="ARBA00023136"/>
    </source>
</evidence>
<evidence type="ECO:0000313" key="12">
    <source>
        <dbReference type="Proteomes" id="UP000549695"/>
    </source>
</evidence>
<dbReference type="InterPro" id="IPR050368">
    <property type="entry name" value="ClC-type_chloride_channel"/>
</dbReference>
<comment type="subcellular location">
    <subcellularLocation>
        <location evidence="1">Membrane</location>
        <topology evidence="1">Multi-pass membrane protein</topology>
    </subcellularLocation>
</comment>
<keyword evidence="12" id="KW-1185">Reference proteome</keyword>
<feature type="transmembrane region" description="Helical" evidence="10">
    <location>
        <begin position="325"/>
        <end position="346"/>
    </location>
</feature>
<dbReference type="GeneID" id="98050004"/>
<evidence type="ECO:0000256" key="8">
    <source>
        <dbReference type="ARBA" id="ARBA00023214"/>
    </source>
</evidence>
<dbReference type="PANTHER" id="PTHR43427">
    <property type="entry name" value="CHLORIDE CHANNEL PROTEIN CLC-E"/>
    <property type="match status" value="1"/>
</dbReference>
<evidence type="ECO:0000256" key="10">
    <source>
        <dbReference type="SAM" id="Phobius"/>
    </source>
</evidence>
<dbReference type="PRINTS" id="PR00762">
    <property type="entry name" value="CLCHANNEL"/>
</dbReference>
<sequence>MSRRPSERLRVPAPVLRTRVGSKRAATDQPNVTGDGASPLTVRFWLLLVVTGVAAGLSGIVLMALLHAVSEWAWGSGAAEGFQAAVERADAWGRVWPLLVAGLVAGVGGYLLRRFVPGRTDVDDAIWTGDARLGVRRSTGTAALSEVVVGLGASLGREAAPKLMGGVWGAVLAGWGGLSLEQRRLLVACGAGAGLACVYDVPLGGALFTAEVLVGTVRLPVVLPALACTATATVVAWLYLPAGRVYPGLPVPAATPSLLVWAVPAGVLIGVLATGWVRLIGFVSHHGPRRTWWRIAAPVVAFGLLGVAGLAFPQLYGNGADLAEQAFLGGGALLVFAALAVLKPLVTAMCLGSGASGGLFTPTLCTGALLGAALGVAWSALWPGTPVGTFALVGAAAMIGAGMQAPLAGLVLVLELTGTGFGIAVPLVAATLVATAVARWLDGYSIYSARLAAQPSPEQST</sequence>
<dbReference type="GO" id="GO:0034707">
    <property type="term" value="C:chloride channel complex"/>
    <property type="evidence" value="ECO:0007669"/>
    <property type="project" value="UniProtKB-KW"/>
</dbReference>
<dbReference type="Pfam" id="PF00654">
    <property type="entry name" value="Voltage_CLC"/>
    <property type="match status" value="1"/>
</dbReference>
<feature type="transmembrane region" description="Helical" evidence="10">
    <location>
        <begin position="421"/>
        <end position="441"/>
    </location>
</feature>
<keyword evidence="8" id="KW-0868">Chloride</keyword>
<evidence type="ECO:0000256" key="7">
    <source>
        <dbReference type="ARBA" id="ARBA00023173"/>
    </source>
</evidence>
<keyword evidence="9" id="KW-0407">Ion channel</keyword>
<feature type="transmembrane region" description="Helical" evidence="10">
    <location>
        <begin position="260"/>
        <end position="280"/>
    </location>
</feature>
<keyword evidence="7" id="KW-0869">Chloride channel</keyword>
<evidence type="ECO:0000256" key="2">
    <source>
        <dbReference type="ARBA" id="ARBA00022448"/>
    </source>
</evidence>
<evidence type="ECO:0000256" key="9">
    <source>
        <dbReference type="ARBA" id="ARBA00023303"/>
    </source>
</evidence>
<dbReference type="PANTHER" id="PTHR43427:SF6">
    <property type="entry name" value="CHLORIDE CHANNEL PROTEIN CLC-E"/>
    <property type="match status" value="1"/>
</dbReference>
<name>A0A852VU46_PSEA5</name>
<dbReference type="EMBL" id="JACCCZ010000001">
    <property type="protein sequence ID" value="NYF99876.1"/>
    <property type="molecule type" value="Genomic_DNA"/>
</dbReference>
<evidence type="ECO:0000256" key="4">
    <source>
        <dbReference type="ARBA" id="ARBA00022989"/>
    </source>
</evidence>
<feature type="transmembrane region" description="Helical" evidence="10">
    <location>
        <begin position="387"/>
        <end position="414"/>
    </location>
</feature>
<keyword evidence="4 10" id="KW-1133">Transmembrane helix</keyword>
<comment type="caution">
    <text evidence="11">The sequence shown here is derived from an EMBL/GenBank/DDBJ whole genome shotgun (WGS) entry which is preliminary data.</text>
</comment>
<evidence type="ECO:0000256" key="3">
    <source>
        <dbReference type="ARBA" id="ARBA00022692"/>
    </source>
</evidence>
<feature type="transmembrane region" description="Helical" evidence="10">
    <location>
        <begin position="292"/>
        <end position="313"/>
    </location>
</feature>
<gene>
    <name evidence="11" type="ORF">HDA37_000162</name>
</gene>
<dbReference type="InterPro" id="IPR014743">
    <property type="entry name" value="Cl-channel_core"/>
</dbReference>
<dbReference type="AlphaFoldDB" id="A0A852VU46"/>
<evidence type="ECO:0000256" key="5">
    <source>
        <dbReference type="ARBA" id="ARBA00023065"/>
    </source>
</evidence>
<feature type="transmembrane region" description="Helical" evidence="10">
    <location>
        <begin position="44"/>
        <end position="66"/>
    </location>
</feature>
<evidence type="ECO:0000256" key="1">
    <source>
        <dbReference type="ARBA" id="ARBA00004141"/>
    </source>
</evidence>
<reference evidence="11 12" key="1">
    <citation type="submission" date="2020-07" db="EMBL/GenBank/DDBJ databases">
        <title>Sequencing the genomes of 1000 actinobacteria strains.</title>
        <authorList>
            <person name="Klenk H.-P."/>
        </authorList>
    </citation>
    <scope>NUCLEOTIDE SEQUENCE [LARGE SCALE GENOMIC DNA]</scope>
    <source>
        <strain evidence="11 12">DSM 44749</strain>
    </source>
</reference>
<keyword evidence="5" id="KW-0406">Ion transport</keyword>
<keyword evidence="6 10" id="KW-0472">Membrane</keyword>
<feature type="transmembrane region" description="Helical" evidence="10">
    <location>
        <begin position="95"/>
        <end position="112"/>
    </location>
</feature>
<accession>A0A852VU46</accession>
<feature type="transmembrane region" description="Helical" evidence="10">
    <location>
        <begin position="221"/>
        <end position="240"/>
    </location>
</feature>
<dbReference type="InterPro" id="IPR001807">
    <property type="entry name" value="ClC"/>
</dbReference>
<keyword evidence="3 10" id="KW-0812">Transmembrane</keyword>
<dbReference type="RefSeq" id="WP_179759872.1">
    <property type="nucleotide sequence ID" value="NZ_BAAAJZ010000011.1"/>
</dbReference>
<keyword evidence="2" id="KW-0813">Transport</keyword>
<dbReference type="GO" id="GO:0005254">
    <property type="term" value="F:chloride channel activity"/>
    <property type="evidence" value="ECO:0007669"/>
    <property type="project" value="UniProtKB-KW"/>
</dbReference>
<evidence type="ECO:0000313" key="11">
    <source>
        <dbReference type="EMBL" id="NYF99876.1"/>
    </source>
</evidence>